<dbReference type="AlphaFoldDB" id="A0A4R8CGE2"/>
<gene>
    <name evidence="1" type="ORF">EV653_0275</name>
</gene>
<sequence>MVNAGDVAAGVEHASAALQSLPSKDQIRPIIALGKEVLGAVPAPQISKPAVIEFRECLELTGAG</sequence>
<dbReference type="EMBL" id="SODP01000001">
    <property type="protein sequence ID" value="TDW75154.1"/>
    <property type="molecule type" value="Genomic_DNA"/>
</dbReference>
<evidence type="ECO:0000313" key="2">
    <source>
        <dbReference type="Proteomes" id="UP000295146"/>
    </source>
</evidence>
<protein>
    <submittedName>
        <fullName evidence="1">Uncharacterized protein</fullName>
    </submittedName>
</protein>
<proteinExistence type="predicted"/>
<comment type="caution">
    <text evidence="1">The sequence shown here is derived from an EMBL/GenBank/DDBJ whole genome shotgun (WGS) entry which is preliminary data.</text>
</comment>
<keyword evidence="2" id="KW-1185">Reference proteome</keyword>
<organism evidence="1 2">
    <name type="scientific">Kribbella pratensis</name>
    <dbReference type="NCBI Taxonomy" id="2512112"/>
    <lineage>
        <taxon>Bacteria</taxon>
        <taxon>Bacillati</taxon>
        <taxon>Actinomycetota</taxon>
        <taxon>Actinomycetes</taxon>
        <taxon>Propionibacteriales</taxon>
        <taxon>Kribbellaceae</taxon>
        <taxon>Kribbella</taxon>
    </lineage>
</organism>
<name>A0A4R8CGE2_9ACTN</name>
<reference evidence="1 2" key="1">
    <citation type="submission" date="2019-03" db="EMBL/GenBank/DDBJ databases">
        <title>Genomic Encyclopedia of Type Strains, Phase III (KMG-III): the genomes of soil and plant-associated and newly described type strains.</title>
        <authorList>
            <person name="Whitman W."/>
        </authorList>
    </citation>
    <scope>NUCLEOTIDE SEQUENCE [LARGE SCALE GENOMIC DNA]</scope>
    <source>
        <strain evidence="1 2">VKM Ac-2573</strain>
    </source>
</reference>
<dbReference type="Proteomes" id="UP000295146">
    <property type="component" value="Unassembled WGS sequence"/>
</dbReference>
<accession>A0A4R8CGE2</accession>
<evidence type="ECO:0000313" key="1">
    <source>
        <dbReference type="EMBL" id="TDW75154.1"/>
    </source>
</evidence>